<reference evidence="2 3" key="1">
    <citation type="submission" date="2015-05" db="EMBL/GenBank/DDBJ databases">
        <title>Whole genome sequence of Bacillus thuringiensis serovar tolworthi Pasteur Institute Standard strain.</title>
        <authorList>
            <person name="Kanda K."/>
            <person name="Nakashima K."/>
            <person name="Nagano Y."/>
        </authorList>
    </citation>
    <scope>NUCLEOTIDE SEQUENCE [LARGE SCALE GENOMIC DNA]</scope>
    <source>
        <strain evidence="2 3">Pasteur Institute Standard strain</strain>
    </source>
</reference>
<gene>
    <name evidence="2" type="ORF">KNN_04940</name>
</gene>
<evidence type="ECO:0000313" key="2">
    <source>
        <dbReference type="EMBL" id="BAR85783.1"/>
    </source>
</evidence>
<organism evidence="2 3">
    <name type="scientific">Bacillus thuringiensis subsp. tolworthi</name>
    <dbReference type="NCBI Taxonomy" id="1442"/>
    <lineage>
        <taxon>Bacteria</taxon>
        <taxon>Bacillati</taxon>
        <taxon>Bacillota</taxon>
        <taxon>Bacilli</taxon>
        <taxon>Bacillales</taxon>
        <taxon>Bacillaceae</taxon>
        <taxon>Bacillus</taxon>
        <taxon>Bacillus cereus group</taxon>
    </lineage>
</organism>
<sequence length="109" mass="11709">MKRTTEFVTGLIGGIFGVICSFIVMLWAGGQPVNEDNGLFVTSIIVLVLQLTALTLSCLVNKLNNKVYGIISIAIGLITLFLSALIFFIPAILQFVSGGLAFKSQKETI</sequence>
<accession>A0A9W4EWA7</accession>
<evidence type="ECO:0008006" key="4">
    <source>
        <dbReference type="Google" id="ProtNLM"/>
    </source>
</evidence>
<name>A0A9W4EWA7_BACTO</name>
<evidence type="ECO:0000313" key="3">
    <source>
        <dbReference type="Proteomes" id="UP000055316"/>
    </source>
</evidence>
<dbReference type="AlphaFoldDB" id="A0A9W4EWA7"/>
<feature type="transmembrane region" description="Helical" evidence="1">
    <location>
        <begin position="40"/>
        <end position="60"/>
    </location>
</feature>
<protein>
    <recommendedName>
        <fullName evidence="4">DUF4064 domain-containing protein</fullName>
    </recommendedName>
</protein>
<evidence type="ECO:0000256" key="1">
    <source>
        <dbReference type="SAM" id="Phobius"/>
    </source>
</evidence>
<dbReference type="Proteomes" id="UP000055316">
    <property type="component" value="Chromosome"/>
</dbReference>
<proteinExistence type="predicted"/>
<keyword evidence="1" id="KW-0472">Membrane</keyword>
<feature type="transmembrane region" description="Helical" evidence="1">
    <location>
        <begin position="67"/>
        <end position="93"/>
    </location>
</feature>
<keyword evidence="1" id="KW-0812">Transmembrane</keyword>
<keyword evidence="1" id="KW-1133">Transmembrane helix</keyword>
<feature type="transmembrane region" description="Helical" evidence="1">
    <location>
        <begin position="7"/>
        <end position="28"/>
    </location>
</feature>
<dbReference type="RefSeq" id="WP_042597368.1">
    <property type="nucleotide sequence ID" value="NZ_AP014864.1"/>
</dbReference>
<dbReference type="EMBL" id="AP014864">
    <property type="protein sequence ID" value="BAR85783.1"/>
    <property type="molecule type" value="Genomic_DNA"/>
</dbReference>